<evidence type="ECO:0000256" key="1">
    <source>
        <dbReference type="ARBA" id="ARBA00004162"/>
    </source>
</evidence>
<evidence type="ECO:0000256" key="7">
    <source>
        <dbReference type="ARBA" id="ARBA00023010"/>
    </source>
</evidence>
<evidence type="ECO:0000256" key="6">
    <source>
        <dbReference type="ARBA" id="ARBA00022989"/>
    </source>
</evidence>
<feature type="transmembrane region" description="Helical" evidence="9">
    <location>
        <begin position="6"/>
        <end position="25"/>
    </location>
</feature>
<comment type="subcellular location">
    <subcellularLocation>
        <location evidence="1 9">Cell membrane</location>
        <topology evidence="1 9">Single-pass membrane protein</topology>
    </subcellularLocation>
</comment>
<dbReference type="PRINTS" id="PR01506">
    <property type="entry name" value="TATBPROTEIN"/>
</dbReference>
<dbReference type="STRING" id="644966.Tmar_1382"/>
<reference evidence="11 12" key="1">
    <citation type="journal article" date="2010" name="Stand. Genomic Sci.">
        <title>Complete genome sequence of Thermaerobacter marianensis type strain (7p75a).</title>
        <authorList>
            <person name="Han C."/>
            <person name="Gu W."/>
            <person name="Zhang X."/>
            <person name="Lapidus A."/>
            <person name="Nolan M."/>
            <person name="Copeland A."/>
            <person name="Lucas S."/>
            <person name="Del Rio T.G."/>
            <person name="Tice H."/>
            <person name="Cheng J.F."/>
            <person name="Tapia R."/>
            <person name="Goodwin L."/>
            <person name="Pitluck S."/>
            <person name="Pagani I."/>
            <person name="Ivanova N."/>
            <person name="Mavromatis K."/>
            <person name="Mikhailova N."/>
            <person name="Pati A."/>
            <person name="Chen A."/>
            <person name="Palaniappan K."/>
            <person name="Land M."/>
            <person name="Hauser L."/>
            <person name="Chang Y.J."/>
            <person name="Jeffries C.D."/>
            <person name="Schneider S."/>
            <person name="Rohde M."/>
            <person name="Goker M."/>
            <person name="Pukall R."/>
            <person name="Woyke T."/>
            <person name="Bristow J."/>
            <person name="Eisen J.A."/>
            <person name="Markowitz V."/>
            <person name="Hugenholtz P."/>
            <person name="Kyrpides N.C."/>
            <person name="Klenk H.P."/>
            <person name="Detter J.C."/>
        </authorList>
    </citation>
    <scope>NUCLEOTIDE SEQUENCE [LARGE SCALE GENOMIC DNA]</scope>
    <source>
        <strain evidence="12">ATCC 700841 / DSM 12885 / JCM 10246 / 7p75a</strain>
    </source>
</reference>
<proteinExistence type="inferred from homology"/>
<dbReference type="NCBIfam" id="TIGR01411">
    <property type="entry name" value="tatAE"/>
    <property type="match status" value="1"/>
</dbReference>
<dbReference type="NCBIfam" id="NF011430">
    <property type="entry name" value="PRK14861.1"/>
    <property type="match status" value="1"/>
</dbReference>
<keyword evidence="4 9" id="KW-0812">Transmembrane</keyword>
<keyword evidence="8 9" id="KW-0472">Membrane</keyword>
<dbReference type="AlphaFoldDB" id="E6SMK3"/>
<dbReference type="eggNOG" id="COG1826">
    <property type="taxonomic scope" value="Bacteria"/>
</dbReference>
<dbReference type="EMBL" id="CP002344">
    <property type="protein sequence ID" value="ADU51495.1"/>
    <property type="molecule type" value="Genomic_DNA"/>
</dbReference>
<evidence type="ECO:0000256" key="9">
    <source>
        <dbReference type="HAMAP-Rule" id="MF_00236"/>
    </source>
</evidence>
<sequence length="111" mass="10669">MGQIGLPEILIIGLVALVIFGPARLPELGRSLGRAMREFRAAVRSLDEGEVPPAGSGTAARQDAAAAGSGAGAARAQNGGTGPAAGGTTPEGAGTAGAPGAGEVRREEPAG</sequence>
<feature type="region of interest" description="Disordered" evidence="10">
    <location>
        <begin position="46"/>
        <end position="111"/>
    </location>
</feature>
<dbReference type="HAMAP" id="MF_00236">
    <property type="entry name" value="TatA_E"/>
    <property type="match status" value="1"/>
</dbReference>
<keyword evidence="6 9" id="KW-1133">Transmembrane helix</keyword>
<evidence type="ECO:0000256" key="5">
    <source>
        <dbReference type="ARBA" id="ARBA00022927"/>
    </source>
</evidence>
<evidence type="ECO:0000256" key="4">
    <source>
        <dbReference type="ARBA" id="ARBA00022692"/>
    </source>
</evidence>
<dbReference type="HOGENOM" id="CLU_086034_4_3_9"/>
<dbReference type="GO" id="GO:0033281">
    <property type="term" value="C:TAT protein transport complex"/>
    <property type="evidence" value="ECO:0007669"/>
    <property type="project" value="UniProtKB-UniRule"/>
</dbReference>
<evidence type="ECO:0000313" key="12">
    <source>
        <dbReference type="Proteomes" id="UP000008915"/>
    </source>
</evidence>
<comment type="similarity">
    <text evidence="9">Belongs to the TatA/E family.</text>
</comment>
<comment type="function">
    <text evidence="9">Part of the twin-arginine translocation (Tat) system that transports large folded proteins containing a characteristic twin-arginine motif in their signal peptide across membranes. TatA could form the protein-conducting channel of the Tat system.</text>
</comment>
<evidence type="ECO:0000256" key="10">
    <source>
        <dbReference type="SAM" id="MobiDB-lite"/>
    </source>
</evidence>
<keyword evidence="7 9" id="KW-0811">Translocation</keyword>
<dbReference type="PANTHER" id="PTHR42982:SF1">
    <property type="entry name" value="SEC-INDEPENDENT PROTEIN TRANSLOCASE PROTEIN TATA"/>
    <property type="match status" value="1"/>
</dbReference>
<evidence type="ECO:0000256" key="8">
    <source>
        <dbReference type="ARBA" id="ARBA00023136"/>
    </source>
</evidence>
<evidence type="ECO:0000256" key="3">
    <source>
        <dbReference type="ARBA" id="ARBA00022475"/>
    </source>
</evidence>
<dbReference type="InterPro" id="IPR006312">
    <property type="entry name" value="TatA/E"/>
</dbReference>
<dbReference type="RefSeq" id="WP_013495799.1">
    <property type="nucleotide sequence ID" value="NC_014831.1"/>
</dbReference>
<organism evidence="11 12">
    <name type="scientific">Thermaerobacter marianensis (strain ATCC 700841 / DSM 12885 / JCM 10246 / 7p75a)</name>
    <dbReference type="NCBI Taxonomy" id="644966"/>
    <lineage>
        <taxon>Bacteria</taxon>
        <taxon>Bacillati</taxon>
        <taxon>Bacillota</taxon>
        <taxon>Clostridia</taxon>
        <taxon>Eubacteriales</taxon>
        <taxon>Clostridiales Family XVII. Incertae Sedis</taxon>
        <taxon>Thermaerobacter</taxon>
    </lineage>
</organism>
<evidence type="ECO:0000256" key="2">
    <source>
        <dbReference type="ARBA" id="ARBA00022448"/>
    </source>
</evidence>
<feature type="compositionally biased region" description="Low complexity" evidence="10">
    <location>
        <begin position="54"/>
        <end position="78"/>
    </location>
</feature>
<dbReference type="Gene3D" id="1.20.5.3310">
    <property type="match status" value="1"/>
</dbReference>
<name>E6SMK3_THEM7</name>
<keyword evidence="2 9" id="KW-0813">Transport</keyword>
<accession>E6SMK3</accession>
<dbReference type="Pfam" id="PF02416">
    <property type="entry name" value="TatA_B_E"/>
    <property type="match status" value="1"/>
</dbReference>
<keyword evidence="12" id="KW-1185">Reference proteome</keyword>
<dbReference type="GO" id="GO:0008320">
    <property type="term" value="F:protein transmembrane transporter activity"/>
    <property type="evidence" value="ECO:0007669"/>
    <property type="project" value="UniProtKB-UniRule"/>
</dbReference>
<reference evidence="12" key="2">
    <citation type="journal article" date="2010" name="Stand. Genomic Sci.">
        <title>Complete genome sequence of Thermaerobacter marianensis type strain (7p75aT).</title>
        <authorList>
            <person name="Han C."/>
            <person name="Gu W."/>
            <person name="Zhang X."/>
            <person name="Lapidus A."/>
            <person name="Nolan M."/>
            <person name="Copeland A."/>
            <person name="Lucas S."/>
            <person name="Glavina Del Rio T."/>
            <person name="Tice H."/>
            <person name="Cheng J."/>
            <person name="Tapia R."/>
            <person name="Goodwin L."/>
            <person name="Pitluck S."/>
            <person name="Pagani I."/>
            <person name="Ivanova N."/>
            <person name="Mavromatis K."/>
            <person name="Mikhailova N."/>
            <person name="Pati A."/>
            <person name="Chen A."/>
            <person name="Palaniappan K."/>
            <person name="Land M."/>
            <person name="Hauser L."/>
            <person name="Chang Y."/>
            <person name="Jeffries C."/>
            <person name="Schneider S."/>
            <person name="Rohde M."/>
            <person name="Goker M."/>
            <person name="Pukall R."/>
            <person name="Woyke T."/>
            <person name="Bristow J."/>
            <person name="Eisen J."/>
            <person name="Markowitz V."/>
            <person name="Hugenholtz P."/>
            <person name="Kyrpides N."/>
            <person name="Klenk H."/>
            <person name="Detter J."/>
        </authorList>
    </citation>
    <scope>NUCLEOTIDE SEQUENCE [LARGE SCALE GENOMIC DNA]</scope>
    <source>
        <strain evidence="12">ATCC 700841 / DSM 12885 / JCM 10246 / 7p75a</strain>
    </source>
</reference>
<dbReference type="KEGG" id="tmr:Tmar_1382"/>
<keyword evidence="5 9" id="KW-0653">Protein transport</keyword>
<dbReference type="InterPro" id="IPR003369">
    <property type="entry name" value="TatA/B/E"/>
</dbReference>
<dbReference type="GO" id="GO:0043953">
    <property type="term" value="P:protein transport by the Tat complex"/>
    <property type="evidence" value="ECO:0007669"/>
    <property type="project" value="UniProtKB-UniRule"/>
</dbReference>
<evidence type="ECO:0000313" key="11">
    <source>
        <dbReference type="EMBL" id="ADU51495.1"/>
    </source>
</evidence>
<gene>
    <name evidence="9" type="primary">tatA</name>
    <name evidence="11" type="ordered locus">Tmar_1382</name>
</gene>
<comment type="subunit">
    <text evidence="9">Forms a complex with TatC.</text>
</comment>
<protein>
    <recommendedName>
        <fullName evidence="9">Sec-independent protein translocase protein TatA</fullName>
    </recommendedName>
</protein>
<keyword evidence="3 9" id="KW-1003">Cell membrane</keyword>
<dbReference type="PANTHER" id="PTHR42982">
    <property type="entry name" value="SEC-INDEPENDENT PROTEIN TRANSLOCASE PROTEIN TATA"/>
    <property type="match status" value="1"/>
</dbReference>
<dbReference type="Proteomes" id="UP000008915">
    <property type="component" value="Chromosome"/>
</dbReference>